<dbReference type="Pfam" id="PF01082">
    <property type="entry name" value="Cu2_monooxygen"/>
    <property type="match status" value="1"/>
</dbReference>
<evidence type="ECO:0000259" key="4">
    <source>
        <dbReference type="Pfam" id="PF01082"/>
    </source>
</evidence>
<dbReference type="Pfam" id="PF24784">
    <property type="entry name" value="Temptin_C"/>
    <property type="match status" value="1"/>
</dbReference>
<comment type="caution">
    <text evidence="7">The sequence shown here is derived from an EMBL/GenBank/DDBJ whole genome shotgun (WGS) entry which is preliminary data.</text>
</comment>
<organism evidence="7 8">
    <name type="scientific">Lymnaea stagnalis</name>
    <name type="common">Great pond snail</name>
    <name type="synonym">Helix stagnalis</name>
    <dbReference type="NCBI Taxonomy" id="6523"/>
    <lineage>
        <taxon>Eukaryota</taxon>
        <taxon>Metazoa</taxon>
        <taxon>Spiralia</taxon>
        <taxon>Lophotrochozoa</taxon>
        <taxon>Mollusca</taxon>
        <taxon>Gastropoda</taxon>
        <taxon>Heterobranchia</taxon>
        <taxon>Euthyneura</taxon>
        <taxon>Panpulmonata</taxon>
        <taxon>Hygrophila</taxon>
        <taxon>Lymnaeoidea</taxon>
        <taxon>Lymnaeidae</taxon>
        <taxon>Lymnaea</taxon>
    </lineage>
</organism>
<protein>
    <recommendedName>
        <fullName evidence="9">Temptin</fullName>
    </recommendedName>
</protein>
<evidence type="ECO:0000256" key="2">
    <source>
        <dbReference type="ARBA" id="ARBA00023180"/>
    </source>
</evidence>
<dbReference type="EMBL" id="CAXITT010000400">
    <property type="protein sequence ID" value="CAL1540800.1"/>
    <property type="molecule type" value="Genomic_DNA"/>
</dbReference>
<sequence>MGKKKENMFVFISLLVAATLSLTTAYPSYQDEIPNGNNVNHPCLPNYRWPGVGHENRNGGGTRNVFGSAFSTAGHKWTKSLCQQDSDGDGKTNGDELGDPNCVWAKGQVPTRTTGITHPGVCEPLNSTSCVGKTSFVSCQADAFDNCDVIKSPDVKGINITFPRHSLPSTETNYMCMTFDLPSDQDYHIVAYEAIIDNSHVIHHMLLYGCEDTNSSQITKPEVCSMSSSNCATIISGWTVGKPGECFGDKMGFRIGQTGYRRVRLEIHYNNPNEVADYTDASGLHLYYRPARAGVQDLTTFVTGQTLLELQPGKSRLEQVGVCEGSCTRNVLTKPAYVVAVLNHMHYLGTSMKLELFRNGSRVTYLSNDDFYSYDSPVTHYHDPPVQLLPGDEIVTTCVYNTLTSRRWVYFGEATSDEMCFGFISMYPKDAVVPNGDCNAVGPLSSCQLASGAPVGQCNWKAFLNFSSSNTIKIVTDLEKNCNLNGFCRPECTAVVENLRSHPCLTGEAGKLVKYLLARSKQGLELLGRLHSCPTGQTQSCVQDCPAVCSLQETGLNGAGRGASGAHLVSFLCTVVVVMTSYFV</sequence>
<evidence type="ECO:0008006" key="9">
    <source>
        <dbReference type="Google" id="ProtNLM"/>
    </source>
</evidence>
<keyword evidence="1" id="KW-1015">Disulfide bond</keyword>
<dbReference type="InterPro" id="IPR057626">
    <property type="entry name" value="S-S_Temptin"/>
</dbReference>
<evidence type="ECO:0000256" key="1">
    <source>
        <dbReference type="ARBA" id="ARBA00023157"/>
    </source>
</evidence>
<evidence type="ECO:0000313" key="7">
    <source>
        <dbReference type="EMBL" id="CAL1540800.1"/>
    </source>
</evidence>
<dbReference type="SUPFAM" id="SSF49742">
    <property type="entry name" value="PHM/PNGase F"/>
    <property type="match status" value="2"/>
</dbReference>
<evidence type="ECO:0000259" key="6">
    <source>
        <dbReference type="Pfam" id="PF24784"/>
    </source>
</evidence>
<keyword evidence="8" id="KW-1185">Reference proteome</keyword>
<evidence type="ECO:0000313" key="8">
    <source>
        <dbReference type="Proteomes" id="UP001497497"/>
    </source>
</evidence>
<dbReference type="Proteomes" id="UP001497497">
    <property type="component" value="Unassembled WGS sequence"/>
</dbReference>
<dbReference type="InterPro" id="IPR008977">
    <property type="entry name" value="PHM/PNGase_F_dom_sf"/>
</dbReference>
<dbReference type="InterPro" id="IPR014784">
    <property type="entry name" value="Cu2_ascorb_mOase-like_C"/>
</dbReference>
<dbReference type="InterPro" id="IPR024548">
    <property type="entry name" value="Cu2_monoox_C"/>
</dbReference>
<dbReference type="Pfam" id="PF03712">
    <property type="entry name" value="Cu2_monoox_C"/>
    <property type="match status" value="1"/>
</dbReference>
<dbReference type="InterPro" id="IPR036939">
    <property type="entry name" value="Cu2_ascorb_mOase_N_sf"/>
</dbReference>
<feature type="signal peptide" evidence="3">
    <location>
        <begin position="1"/>
        <end position="25"/>
    </location>
</feature>
<reference evidence="7 8" key="1">
    <citation type="submission" date="2024-04" db="EMBL/GenBank/DDBJ databases">
        <authorList>
            <consortium name="Genoscope - CEA"/>
            <person name="William W."/>
        </authorList>
    </citation>
    <scope>NUCLEOTIDE SEQUENCE [LARGE SCALE GENOMIC DNA]</scope>
</reference>
<feature type="domain" description="Copper type II ascorbate-dependent monooxygenase C-terminal" evidence="5">
    <location>
        <begin position="292"/>
        <end position="429"/>
    </location>
</feature>
<gene>
    <name evidence="7" type="ORF">GSLYS_00014449001</name>
</gene>
<dbReference type="PANTHER" id="PTHR10157:SF23">
    <property type="entry name" value="MOXD1 HOMOLOG 1"/>
    <property type="match status" value="1"/>
</dbReference>
<keyword evidence="3" id="KW-0732">Signal</keyword>
<feature type="domain" description="Temptin Cys/Cys disulfide" evidence="6">
    <location>
        <begin position="24"/>
        <end position="121"/>
    </location>
</feature>
<evidence type="ECO:0000259" key="5">
    <source>
        <dbReference type="Pfam" id="PF03712"/>
    </source>
</evidence>
<feature type="chain" id="PRO_5043662747" description="Temptin" evidence="3">
    <location>
        <begin position="26"/>
        <end position="584"/>
    </location>
</feature>
<evidence type="ECO:0000256" key="3">
    <source>
        <dbReference type="SAM" id="SignalP"/>
    </source>
</evidence>
<dbReference type="Gene3D" id="2.60.120.230">
    <property type="match status" value="1"/>
</dbReference>
<proteinExistence type="predicted"/>
<accession>A0AAV2I695</accession>
<dbReference type="GO" id="GO:0005507">
    <property type="term" value="F:copper ion binding"/>
    <property type="evidence" value="ECO:0007669"/>
    <property type="project" value="InterPro"/>
</dbReference>
<dbReference type="PANTHER" id="PTHR10157">
    <property type="entry name" value="DOPAMINE BETA HYDROXYLASE RELATED"/>
    <property type="match status" value="1"/>
</dbReference>
<dbReference type="InterPro" id="IPR000323">
    <property type="entry name" value="Cu2_ascorb_mOase_N"/>
</dbReference>
<dbReference type="Gene3D" id="2.60.120.310">
    <property type="entry name" value="Copper type II, ascorbate-dependent monooxygenase, N-terminal domain"/>
    <property type="match status" value="1"/>
</dbReference>
<dbReference type="InterPro" id="IPR000945">
    <property type="entry name" value="DBH-like"/>
</dbReference>
<keyword evidence="2" id="KW-0325">Glycoprotein</keyword>
<feature type="domain" description="Copper type II ascorbate-dependent monooxygenase N-terminal" evidence="4">
    <location>
        <begin position="159"/>
        <end position="275"/>
    </location>
</feature>
<name>A0AAV2I695_LYMST</name>
<dbReference type="GO" id="GO:0004500">
    <property type="term" value="F:dopamine beta-monooxygenase activity"/>
    <property type="evidence" value="ECO:0007669"/>
    <property type="project" value="InterPro"/>
</dbReference>
<dbReference type="AlphaFoldDB" id="A0AAV2I695"/>